<reference evidence="2 3" key="1">
    <citation type="submission" date="2015-12" db="EMBL/GenBank/DDBJ databases">
        <title>The genome of Folsomia candida.</title>
        <authorList>
            <person name="Faddeeva A."/>
            <person name="Derks M.F."/>
            <person name="Anvar Y."/>
            <person name="Smit S."/>
            <person name="Van Straalen N."/>
            <person name="Roelofs D."/>
        </authorList>
    </citation>
    <scope>NUCLEOTIDE SEQUENCE [LARGE SCALE GENOMIC DNA]</scope>
    <source>
        <strain evidence="2 3">VU population</strain>
        <tissue evidence="2">Whole body</tissue>
    </source>
</reference>
<keyword evidence="1" id="KW-1133">Transmembrane helix</keyword>
<evidence type="ECO:0000313" key="2">
    <source>
        <dbReference type="EMBL" id="OXA44512.1"/>
    </source>
</evidence>
<keyword evidence="1" id="KW-0812">Transmembrane</keyword>
<feature type="transmembrane region" description="Helical" evidence="1">
    <location>
        <begin position="25"/>
        <end position="48"/>
    </location>
</feature>
<dbReference type="EMBL" id="LNIX01000019">
    <property type="protein sequence ID" value="OXA44512.1"/>
    <property type="molecule type" value="Genomic_DNA"/>
</dbReference>
<comment type="caution">
    <text evidence="2">The sequence shown here is derived from an EMBL/GenBank/DDBJ whole genome shotgun (WGS) entry which is preliminary data.</text>
</comment>
<sequence>MGILGGGGGGGGGGVGLGGGGGGGLVGGGGGLCVFSCAAILSAFGAIASLYDFDIGSESAFFATTGLGALCFAKCQYLRLAQEKSRIHRKTGSVTFRDDPLQNYGWTPADAQQYDNGGGRRKRQIAPEHDFQLDMKSHHITKNDLKIDNESSFPFPNPNGID</sequence>
<protein>
    <submittedName>
        <fullName evidence="2">Uncharacterized protein</fullName>
    </submittedName>
</protein>
<accession>A0A226DG51</accession>
<gene>
    <name evidence="2" type="ORF">Fcan01_20715</name>
</gene>
<dbReference type="Proteomes" id="UP000198287">
    <property type="component" value="Unassembled WGS sequence"/>
</dbReference>
<keyword evidence="1" id="KW-0472">Membrane</keyword>
<organism evidence="2 3">
    <name type="scientific">Folsomia candida</name>
    <name type="common">Springtail</name>
    <dbReference type="NCBI Taxonomy" id="158441"/>
    <lineage>
        <taxon>Eukaryota</taxon>
        <taxon>Metazoa</taxon>
        <taxon>Ecdysozoa</taxon>
        <taxon>Arthropoda</taxon>
        <taxon>Hexapoda</taxon>
        <taxon>Collembola</taxon>
        <taxon>Entomobryomorpha</taxon>
        <taxon>Isotomoidea</taxon>
        <taxon>Isotomidae</taxon>
        <taxon>Proisotominae</taxon>
        <taxon>Folsomia</taxon>
    </lineage>
</organism>
<evidence type="ECO:0000313" key="3">
    <source>
        <dbReference type="Proteomes" id="UP000198287"/>
    </source>
</evidence>
<proteinExistence type="predicted"/>
<name>A0A226DG51_FOLCA</name>
<evidence type="ECO:0000256" key="1">
    <source>
        <dbReference type="SAM" id="Phobius"/>
    </source>
</evidence>
<dbReference type="AlphaFoldDB" id="A0A226DG51"/>
<keyword evidence="3" id="KW-1185">Reference proteome</keyword>